<dbReference type="Pfam" id="PF13723">
    <property type="entry name" value="Ketoacyl-synt_2"/>
    <property type="match status" value="1"/>
</dbReference>
<organism evidence="2 3">
    <name type="scientific">Dokdonella fugitiva</name>
    <dbReference type="NCBI Taxonomy" id="328517"/>
    <lineage>
        <taxon>Bacteria</taxon>
        <taxon>Pseudomonadati</taxon>
        <taxon>Pseudomonadota</taxon>
        <taxon>Gammaproteobacteria</taxon>
        <taxon>Lysobacterales</taxon>
        <taxon>Rhodanobacteraceae</taxon>
        <taxon>Dokdonella</taxon>
    </lineage>
</organism>
<reference evidence="2 3" key="1">
    <citation type="submission" date="2020-07" db="EMBL/GenBank/DDBJ databases">
        <title>Genomic Encyclopedia of Type Strains, Phase IV (KMG-V): Genome sequencing to study the core and pangenomes of soil and plant-associated prokaryotes.</title>
        <authorList>
            <person name="Whitman W."/>
        </authorList>
    </citation>
    <scope>NUCLEOTIDE SEQUENCE [LARGE SCALE GENOMIC DNA]</scope>
    <source>
        <strain evidence="2 3">RH2WT43</strain>
    </source>
</reference>
<evidence type="ECO:0000313" key="2">
    <source>
        <dbReference type="EMBL" id="MBA8887427.1"/>
    </source>
</evidence>
<evidence type="ECO:0000259" key="1">
    <source>
        <dbReference type="Pfam" id="PF13723"/>
    </source>
</evidence>
<keyword evidence="3" id="KW-1185">Reference proteome</keyword>
<gene>
    <name evidence="2" type="ORF">FHW12_001641</name>
</gene>
<dbReference type="SUPFAM" id="SSF53901">
    <property type="entry name" value="Thiolase-like"/>
    <property type="match status" value="1"/>
</dbReference>
<dbReference type="Proteomes" id="UP000550401">
    <property type="component" value="Unassembled WGS sequence"/>
</dbReference>
<accession>A0A839ESK5</accession>
<dbReference type="RefSeq" id="WP_182530500.1">
    <property type="nucleotide sequence ID" value="NZ_JACGXL010000002.1"/>
</dbReference>
<feature type="domain" description="Beta-ketoacyl synthase-like N-terminal" evidence="1">
    <location>
        <begin position="45"/>
        <end position="200"/>
    </location>
</feature>
<dbReference type="InterPro" id="IPR014030">
    <property type="entry name" value="Ketoacyl_synth_N"/>
</dbReference>
<dbReference type="GO" id="GO:0016746">
    <property type="term" value="F:acyltransferase activity"/>
    <property type="evidence" value="ECO:0007669"/>
    <property type="project" value="InterPro"/>
</dbReference>
<dbReference type="InterPro" id="IPR016039">
    <property type="entry name" value="Thiolase-like"/>
</dbReference>
<comment type="caution">
    <text evidence="2">The sequence shown here is derived from an EMBL/GenBank/DDBJ whole genome shotgun (WGS) entry which is preliminary data.</text>
</comment>
<protein>
    <recommendedName>
        <fullName evidence="1">Beta-ketoacyl synthase-like N-terminal domain-containing protein</fullName>
    </recommendedName>
</protein>
<proteinExistence type="predicted"/>
<dbReference type="EMBL" id="JACGXL010000002">
    <property type="protein sequence ID" value="MBA8887427.1"/>
    <property type="molecule type" value="Genomic_DNA"/>
</dbReference>
<evidence type="ECO:0000313" key="3">
    <source>
        <dbReference type="Proteomes" id="UP000550401"/>
    </source>
</evidence>
<name>A0A839ESK5_9GAMM</name>
<sequence>MNGVLTVHVDGIGWRSPGLADWDAARALLRDGGAPALIGASGASPALLPPNERRRAPDTVLLACDVAGQACAMAASEPAQLPCVFASMHGDIAITEHLCMTLAANPLELSPTKFHNSVLNAATGYWTVATQCHAASNALSASGASFAVGLFEAAAEAHANGTSTLFAAYDAGARGALAETMRAEASHGVAFVLSPERGARTVAALRLRHDGDGDGADVPEARGAWFGVALLPLFGALAHGHSARLRLPAGRGTALAIEVLA</sequence>
<dbReference type="AlphaFoldDB" id="A0A839ESK5"/>